<evidence type="ECO:0000313" key="1">
    <source>
        <dbReference type="EMBL" id="MFC7441967.1"/>
    </source>
</evidence>
<protein>
    <submittedName>
        <fullName evidence="1">Uncharacterized protein</fullName>
    </submittedName>
</protein>
<gene>
    <name evidence="1" type="ORF">ACFQNG_12780</name>
</gene>
<dbReference type="Proteomes" id="UP001596500">
    <property type="component" value="Unassembled WGS sequence"/>
</dbReference>
<sequence>WRLTDFYGIKIGSFPKWVQLKHDVLDHATKGPINVIVSIPKWVQLKPRTNPLFGLPNKFPFQNGCN</sequence>
<keyword evidence="2" id="KW-1185">Reference proteome</keyword>
<reference evidence="2" key="1">
    <citation type="journal article" date="2019" name="Int. J. Syst. Evol. Microbiol.">
        <title>The Global Catalogue of Microorganisms (GCM) 10K type strain sequencing project: providing services to taxonomists for standard genome sequencing and annotation.</title>
        <authorList>
            <consortium name="The Broad Institute Genomics Platform"/>
            <consortium name="The Broad Institute Genome Sequencing Center for Infectious Disease"/>
            <person name="Wu L."/>
            <person name="Ma J."/>
        </authorList>
    </citation>
    <scope>NUCLEOTIDE SEQUENCE [LARGE SCALE GENOMIC DNA]</scope>
    <source>
        <strain evidence="2">CGMCC 1.12942</strain>
    </source>
</reference>
<evidence type="ECO:0000313" key="2">
    <source>
        <dbReference type="Proteomes" id="UP001596500"/>
    </source>
</evidence>
<accession>A0ABW2RLM0</accession>
<dbReference type="RefSeq" id="WP_379865533.1">
    <property type="nucleotide sequence ID" value="NZ_JBHTBW010000042.1"/>
</dbReference>
<feature type="non-terminal residue" evidence="1">
    <location>
        <position position="1"/>
    </location>
</feature>
<proteinExistence type="predicted"/>
<name>A0ABW2RLM0_9BACL</name>
<comment type="caution">
    <text evidence="1">The sequence shown here is derived from an EMBL/GenBank/DDBJ whole genome shotgun (WGS) entry which is preliminary data.</text>
</comment>
<organism evidence="1 2">
    <name type="scientific">Laceyella putida</name>
    <dbReference type="NCBI Taxonomy" id="110101"/>
    <lineage>
        <taxon>Bacteria</taxon>
        <taxon>Bacillati</taxon>
        <taxon>Bacillota</taxon>
        <taxon>Bacilli</taxon>
        <taxon>Bacillales</taxon>
        <taxon>Thermoactinomycetaceae</taxon>
        <taxon>Laceyella</taxon>
    </lineage>
</organism>
<dbReference type="EMBL" id="JBHTBW010000042">
    <property type="protein sequence ID" value="MFC7441967.1"/>
    <property type="molecule type" value="Genomic_DNA"/>
</dbReference>